<evidence type="ECO:0000256" key="1">
    <source>
        <dbReference type="SAM" id="SignalP"/>
    </source>
</evidence>
<sequence>MRYQRMQRNAAAAAAATVMIRMVIASNCSPTNSPDGRFQCTPLQTDLVSRDCNGPAASSEHQVCVYRGGLAHGQP</sequence>
<name>A0A2M4CCZ6_9DIPT</name>
<accession>A0A2M4CCZ6</accession>
<feature type="chain" id="PRO_5014999159" evidence="1">
    <location>
        <begin position="26"/>
        <end position="75"/>
    </location>
</feature>
<organism evidence="2">
    <name type="scientific">Anopheles marajoara</name>
    <dbReference type="NCBI Taxonomy" id="58244"/>
    <lineage>
        <taxon>Eukaryota</taxon>
        <taxon>Metazoa</taxon>
        <taxon>Ecdysozoa</taxon>
        <taxon>Arthropoda</taxon>
        <taxon>Hexapoda</taxon>
        <taxon>Insecta</taxon>
        <taxon>Pterygota</taxon>
        <taxon>Neoptera</taxon>
        <taxon>Endopterygota</taxon>
        <taxon>Diptera</taxon>
        <taxon>Nematocera</taxon>
        <taxon>Culicoidea</taxon>
        <taxon>Culicidae</taxon>
        <taxon>Anophelinae</taxon>
        <taxon>Anopheles</taxon>
    </lineage>
</organism>
<keyword evidence="1" id="KW-0732">Signal</keyword>
<protein>
    <submittedName>
        <fullName evidence="2">Putative secreted protein</fullName>
    </submittedName>
</protein>
<dbReference type="EMBL" id="GGFJ01013998">
    <property type="protein sequence ID" value="MBW63139.1"/>
    <property type="molecule type" value="Transcribed_RNA"/>
</dbReference>
<feature type="signal peptide" evidence="1">
    <location>
        <begin position="1"/>
        <end position="25"/>
    </location>
</feature>
<reference evidence="2" key="1">
    <citation type="submission" date="2018-01" db="EMBL/GenBank/DDBJ databases">
        <title>An insight into the sialome of Amazonian anophelines.</title>
        <authorList>
            <person name="Ribeiro J.M."/>
            <person name="Scarpassa V."/>
            <person name="Calvo E."/>
        </authorList>
    </citation>
    <scope>NUCLEOTIDE SEQUENCE</scope>
    <source>
        <tissue evidence="2">Salivary glands</tissue>
    </source>
</reference>
<proteinExistence type="predicted"/>
<dbReference type="AlphaFoldDB" id="A0A2M4CCZ6"/>
<evidence type="ECO:0000313" key="2">
    <source>
        <dbReference type="EMBL" id="MBW63139.1"/>
    </source>
</evidence>